<evidence type="ECO:0000259" key="8">
    <source>
        <dbReference type="Pfam" id="PF12704"/>
    </source>
</evidence>
<feature type="domain" description="ABC3 transporter permease C-terminal" evidence="7">
    <location>
        <begin position="696"/>
        <end position="805"/>
    </location>
</feature>
<reference evidence="9 10" key="1">
    <citation type="submission" date="2016-11" db="EMBL/GenBank/DDBJ databases">
        <authorList>
            <person name="Jaros S."/>
            <person name="Januszkiewicz K."/>
            <person name="Wedrychowicz H."/>
        </authorList>
    </citation>
    <scope>NUCLEOTIDE SEQUENCE [LARGE SCALE GENOMIC DNA]</scope>
    <source>
        <strain evidence="9 10">DSM 18119</strain>
    </source>
</reference>
<organism evidence="9 10">
    <name type="scientific">Flavisolibacter ginsengisoli DSM 18119</name>
    <dbReference type="NCBI Taxonomy" id="1121884"/>
    <lineage>
        <taxon>Bacteria</taxon>
        <taxon>Pseudomonadati</taxon>
        <taxon>Bacteroidota</taxon>
        <taxon>Chitinophagia</taxon>
        <taxon>Chitinophagales</taxon>
        <taxon>Chitinophagaceae</taxon>
        <taxon>Flavisolibacter</taxon>
    </lineage>
</organism>
<keyword evidence="3 6" id="KW-0812">Transmembrane</keyword>
<dbReference type="InterPro" id="IPR003838">
    <property type="entry name" value="ABC3_permease_C"/>
</dbReference>
<dbReference type="Pfam" id="PF12704">
    <property type="entry name" value="MacB_PCD"/>
    <property type="match status" value="2"/>
</dbReference>
<dbReference type="PROSITE" id="PS51257">
    <property type="entry name" value="PROKAR_LIPOPROTEIN"/>
    <property type="match status" value="1"/>
</dbReference>
<accession>A0A1M4T0J6</accession>
<gene>
    <name evidence="9" type="ORF">SAMN02745131_00302</name>
</gene>
<dbReference type="Pfam" id="PF02687">
    <property type="entry name" value="FtsX"/>
    <property type="match status" value="2"/>
</dbReference>
<evidence type="ECO:0000259" key="7">
    <source>
        <dbReference type="Pfam" id="PF02687"/>
    </source>
</evidence>
<dbReference type="RefSeq" id="WP_072833457.1">
    <property type="nucleotide sequence ID" value="NZ_FQUU01000001.1"/>
</dbReference>
<feature type="transmembrane region" description="Helical" evidence="6">
    <location>
        <begin position="692"/>
        <end position="716"/>
    </location>
</feature>
<feature type="transmembrane region" description="Helical" evidence="6">
    <location>
        <begin position="21"/>
        <end position="42"/>
    </location>
</feature>
<keyword evidence="2" id="KW-1003">Cell membrane</keyword>
<protein>
    <submittedName>
        <fullName evidence="9">Putative ABC transport system permease protein</fullName>
    </submittedName>
</protein>
<evidence type="ECO:0000313" key="10">
    <source>
        <dbReference type="Proteomes" id="UP000184048"/>
    </source>
</evidence>
<evidence type="ECO:0000256" key="1">
    <source>
        <dbReference type="ARBA" id="ARBA00004651"/>
    </source>
</evidence>
<proteinExistence type="predicted"/>
<keyword evidence="10" id="KW-1185">Reference proteome</keyword>
<dbReference type="Proteomes" id="UP000184048">
    <property type="component" value="Unassembled WGS sequence"/>
</dbReference>
<feature type="domain" description="MacB-like periplasmic core" evidence="8">
    <location>
        <begin position="20"/>
        <end position="253"/>
    </location>
</feature>
<dbReference type="PANTHER" id="PTHR30572">
    <property type="entry name" value="MEMBRANE COMPONENT OF TRANSPORTER-RELATED"/>
    <property type="match status" value="1"/>
</dbReference>
<keyword evidence="5 6" id="KW-0472">Membrane</keyword>
<evidence type="ECO:0000256" key="6">
    <source>
        <dbReference type="SAM" id="Phobius"/>
    </source>
</evidence>
<evidence type="ECO:0000256" key="4">
    <source>
        <dbReference type="ARBA" id="ARBA00022989"/>
    </source>
</evidence>
<evidence type="ECO:0000256" key="2">
    <source>
        <dbReference type="ARBA" id="ARBA00022475"/>
    </source>
</evidence>
<feature type="transmembrane region" description="Helical" evidence="6">
    <location>
        <begin position="295"/>
        <end position="317"/>
    </location>
</feature>
<name>A0A1M4T0J6_9BACT</name>
<feature type="transmembrane region" description="Helical" evidence="6">
    <location>
        <begin position="344"/>
        <end position="370"/>
    </location>
</feature>
<dbReference type="AlphaFoldDB" id="A0A1M4T0J6"/>
<dbReference type="InterPro" id="IPR050250">
    <property type="entry name" value="Macrolide_Exporter_MacB"/>
</dbReference>
<dbReference type="OrthoDB" id="5933722at2"/>
<evidence type="ECO:0000313" key="9">
    <source>
        <dbReference type="EMBL" id="SHE38011.1"/>
    </source>
</evidence>
<keyword evidence="4 6" id="KW-1133">Transmembrane helix</keyword>
<evidence type="ECO:0000256" key="5">
    <source>
        <dbReference type="ARBA" id="ARBA00023136"/>
    </source>
</evidence>
<feature type="domain" description="ABC3 transporter permease C-terminal" evidence="7">
    <location>
        <begin position="303"/>
        <end position="417"/>
    </location>
</feature>
<dbReference type="EMBL" id="FQUU01000001">
    <property type="protein sequence ID" value="SHE38011.1"/>
    <property type="molecule type" value="Genomic_DNA"/>
</dbReference>
<dbReference type="GO" id="GO:0005886">
    <property type="term" value="C:plasma membrane"/>
    <property type="evidence" value="ECO:0007669"/>
    <property type="project" value="UniProtKB-SubCell"/>
</dbReference>
<feature type="domain" description="MacB-like periplasmic core" evidence="8">
    <location>
        <begin position="447"/>
        <end position="617"/>
    </location>
</feature>
<feature type="transmembrane region" description="Helical" evidence="6">
    <location>
        <begin position="744"/>
        <end position="764"/>
    </location>
</feature>
<dbReference type="InterPro" id="IPR025857">
    <property type="entry name" value="MacB_PCD"/>
</dbReference>
<dbReference type="STRING" id="1121884.SAMN02745131_00302"/>
<feature type="transmembrane region" description="Helical" evidence="6">
    <location>
        <begin position="390"/>
        <end position="415"/>
    </location>
</feature>
<dbReference type="GO" id="GO:0022857">
    <property type="term" value="F:transmembrane transporter activity"/>
    <property type="evidence" value="ECO:0007669"/>
    <property type="project" value="TreeGrafter"/>
</dbReference>
<feature type="transmembrane region" description="Helical" evidence="6">
    <location>
        <begin position="776"/>
        <end position="796"/>
    </location>
</feature>
<feature type="transmembrane region" description="Helical" evidence="6">
    <location>
        <begin position="436"/>
        <end position="459"/>
    </location>
</feature>
<dbReference type="PANTHER" id="PTHR30572:SF18">
    <property type="entry name" value="ABC-TYPE MACROLIDE FAMILY EXPORT SYSTEM PERMEASE COMPONENT 2"/>
    <property type="match status" value="1"/>
</dbReference>
<evidence type="ECO:0000256" key="3">
    <source>
        <dbReference type="ARBA" id="ARBA00022692"/>
    </source>
</evidence>
<comment type="subcellular location">
    <subcellularLocation>
        <location evidence="1">Cell membrane</location>
        <topology evidence="1">Multi-pass membrane protein</topology>
    </subcellularLocation>
</comment>
<sequence length="815" mass="91469">MLKTYIKLAFRSLIKNRVFSFINIFGLSLGLTSCLLISFYVLSEFSYDSYQKLGPRLFQLDAVSARDGKEYSTGHTPAPMSQALQLEFPEIESTTRLIDAFQDDKTLLQYQSGNDIKSLYETKVFFADSNFFRLFTYKFKEGNSLTALNEPNTVVLSEDIAKKLFGNEPALNKVIHINSNTNGEYDFKITGVFKSIATPSHIDARLIMSIKGGSISEWINSMGNNLVDNNMFFTYLLLKPGIDHKQLESKLKNFMEKHAGTELRSSGRSVKHFLVPVKDIHLYATEGNVSAGGNIAYLFILISIAIVILLIACVNFMNLSTARSSKRAIEIGVRKVLGAEKNSLILQFLWEAILLSFFAFLVSLCFAVLLLPLFEKVTGNEFQFTTFQSIYLLIGLLIITILVGLLAGIYPAFYLSAFKPVKVLKGKFTNSLGAVSFRKVLVVFQFIIAVTLIVASITIGNQMKYLHTKDLGFEKDQQVVIPLRTSTSKNIYPALKNELSMNSFVSRAGGSLYYPGIKNVTDWLLYKKGNSPNQTRDVFINWVDTSYLQTIGVHLVAGRLFSREFRADTANRIILNEQAAGDFGFTSAEEAIGKEIAAMRGNREDIYTIVGIVKDFNFEGLHSQIKPYGFLLNHGNDYNYLVAHTATGTIQTALKAISEAWSRLNPNEPFEYSFLDEDFQKNYISDERMAAIIRYFTVIAIFISCLGLFGLTTFSVEQRIKEIGIRKVLGASTMGIVSLLSKDFLKLVSIAFLVASPLAWFFIHKWLQDFAYKVPFTIWIIIAAWVLALLIAFLTISIQAVKVALTNPVQNLRTE</sequence>